<feature type="domain" description="Flavin reductase like" evidence="4">
    <location>
        <begin position="631"/>
        <end position="809"/>
    </location>
</feature>
<feature type="region of interest" description="Disordered" evidence="3">
    <location>
        <begin position="352"/>
        <end position="387"/>
    </location>
</feature>
<feature type="region of interest" description="Disordered" evidence="3">
    <location>
        <begin position="93"/>
        <end position="124"/>
    </location>
</feature>
<evidence type="ECO:0000313" key="5">
    <source>
        <dbReference type="EMBL" id="KAF2166272.1"/>
    </source>
</evidence>
<dbReference type="RefSeq" id="XP_033667161.1">
    <property type="nucleotide sequence ID" value="XM_033812917.1"/>
</dbReference>
<feature type="compositionally biased region" description="Acidic residues" evidence="3">
    <location>
        <begin position="900"/>
        <end position="925"/>
    </location>
</feature>
<evidence type="ECO:0000256" key="2">
    <source>
        <dbReference type="PROSITE-ProRule" id="PRU00117"/>
    </source>
</evidence>
<dbReference type="SMART" id="SM00903">
    <property type="entry name" value="Flavin_Reduct"/>
    <property type="match status" value="1"/>
</dbReference>
<evidence type="ECO:0000256" key="1">
    <source>
        <dbReference type="ARBA" id="ARBA00023002"/>
    </source>
</evidence>
<dbReference type="PANTHER" id="PTHR30466:SF1">
    <property type="entry name" value="FMN REDUCTASE (NADH) RUTF"/>
    <property type="match status" value="1"/>
</dbReference>
<feature type="compositionally biased region" description="Polar residues" evidence="3">
    <location>
        <begin position="997"/>
        <end position="1008"/>
    </location>
</feature>
<feature type="compositionally biased region" description="Gly residues" evidence="3">
    <location>
        <begin position="1217"/>
        <end position="1227"/>
    </location>
</feature>
<dbReference type="PANTHER" id="PTHR30466">
    <property type="entry name" value="FLAVIN REDUCTASE"/>
    <property type="match status" value="1"/>
</dbReference>
<feature type="compositionally biased region" description="Polar residues" evidence="3">
    <location>
        <begin position="940"/>
        <end position="950"/>
    </location>
</feature>
<evidence type="ECO:0000313" key="6">
    <source>
        <dbReference type="Proteomes" id="UP000799537"/>
    </source>
</evidence>
<dbReference type="GO" id="GO:0010181">
    <property type="term" value="F:FMN binding"/>
    <property type="evidence" value="ECO:0007669"/>
    <property type="project" value="InterPro"/>
</dbReference>
<feature type="compositionally biased region" description="Polar residues" evidence="3">
    <location>
        <begin position="355"/>
        <end position="364"/>
    </location>
</feature>
<proteinExistence type="predicted"/>
<sequence>MDAGQYAVRFRSEAGLMLEYAIAGDVLQEVQGVHGARLERLKDRTGARIEVQELFKKREGVDDLGPRNTIHSILISGSFKEVVDAFNALKGNHATQPAKTDGSASTPQETSEGKPGSAQNTPKLWRMGPILSNTYLPSSNIKPGRTAIRSRTEDHIALEHSIDAATATRWRFRYGDQLEFLKWRYGGEIVVKQIITEATGQGQDESQPTLTQATQSPHSTVYLAGPWQTVSKIWDDLNMCNRAFRDENFAIFRYSTNYLRAGSDVFRRLADESLELVVAFTESQWQQVMPKTAFLRLAEALKLTMSTETTELRAESSDDKVQSRLVTLTGPKEALSSMQRAFKLIKKEMSKDESVGTTGRSSKTSGEDRKTIDVNATQASDQSQGMSQNRDFTSLVEVCPPGEQHNAVRAYVSARVSSVRRYSKASILSLKDHRHLQLIQGSEGCVEQAKAMFAKVAAKGYQKCGVPSRGIRVIHERHDWTPFWPELDFIVAQLSGNPAEDQTHDHHEPLKTVYRCTVSITGHGKQQVLQSFQTRYTAEQLKSATGCQDVVFLNDSFVAHGSLQSVLRFRLEVSSAMERERERLSNSLVKISSRVHASLSSVWANMPDIDAEQDLSREKAAQLADDVRLALRPLSHPVVLITSQVPRLQAVDDTNNEENAGADVQEIADSQLRRSRGITVSSFNTVAFRPRPIVSFNVKVPSRSWDAISTSGEFRVHLLTATSTGAAIADTFTKRLKEPHDGFLQLEKLGAEIISRDEDAPPRVIHKEGVLAELHAKLLPERCVKAGDHVIVVGRLVSCQLPGEEDAVRPSQVDPEFWDSIGGLAYAKQEYRNVGAEVKKKGTVLLPEDLPDPLSLGDEFVRQEASRSPLNLRPEQRQRSDTASPTGGDQRAVASAEHVDFEEAMGSYEDDLSPAAREEEDDYDFGFETPNYGVKRDQRSSPSTRESSQADAGDLWGPEDVVREDSIRLGGDPQPGNENSSGEGTSDNQLHRPAPPNTNTHGSRTFSTMARPINLNVRSTRQFSTKISFAQESAHGKTDLDQFVEPSARKMNVADYLGVPEDARLHSHRVRSLFRMDKDARRAEKRLLDRDNELTEDEKTELRLKVTTNNRIISKKLAWNAAYHLRIMLDKGRVDFKRAQFLESAIEKGQSVLLEEASLAKDMYDQGRINFEQLQKVKQGLARNADVYQTELTRLGQVVDEEGDGATGFPGVEEGSGDGFDGFRGNR</sequence>
<organism evidence="5 6">
    <name type="scientific">Zasmidium cellare ATCC 36951</name>
    <dbReference type="NCBI Taxonomy" id="1080233"/>
    <lineage>
        <taxon>Eukaryota</taxon>
        <taxon>Fungi</taxon>
        <taxon>Dikarya</taxon>
        <taxon>Ascomycota</taxon>
        <taxon>Pezizomycotina</taxon>
        <taxon>Dothideomycetes</taxon>
        <taxon>Dothideomycetidae</taxon>
        <taxon>Mycosphaerellales</taxon>
        <taxon>Mycosphaerellaceae</taxon>
        <taxon>Zasmidium</taxon>
    </lineage>
</organism>
<dbReference type="InterPro" id="IPR002563">
    <property type="entry name" value="Flavin_Rdtase-like_dom"/>
</dbReference>
<reference evidence="5" key="1">
    <citation type="journal article" date="2020" name="Stud. Mycol.">
        <title>101 Dothideomycetes genomes: a test case for predicting lifestyles and emergence of pathogens.</title>
        <authorList>
            <person name="Haridas S."/>
            <person name="Albert R."/>
            <person name="Binder M."/>
            <person name="Bloem J."/>
            <person name="Labutti K."/>
            <person name="Salamov A."/>
            <person name="Andreopoulos B."/>
            <person name="Baker S."/>
            <person name="Barry K."/>
            <person name="Bills G."/>
            <person name="Bluhm B."/>
            <person name="Cannon C."/>
            <person name="Castanera R."/>
            <person name="Culley D."/>
            <person name="Daum C."/>
            <person name="Ezra D."/>
            <person name="Gonzalez J."/>
            <person name="Henrissat B."/>
            <person name="Kuo A."/>
            <person name="Liang C."/>
            <person name="Lipzen A."/>
            <person name="Lutzoni F."/>
            <person name="Magnuson J."/>
            <person name="Mondo S."/>
            <person name="Nolan M."/>
            <person name="Ohm R."/>
            <person name="Pangilinan J."/>
            <person name="Park H.-J."/>
            <person name="Ramirez L."/>
            <person name="Alfaro M."/>
            <person name="Sun H."/>
            <person name="Tritt A."/>
            <person name="Yoshinaga Y."/>
            <person name="Zwiers L.-H."/>
            <person name="Turgeon B."/>
            <person name="Goodwin S."/>
            <person name="Spatafora J."/>
            <person name="Crous P."/>
            <person name="Grigoriev I."/>
        </authorList>
    </citation>
    <scope>NUCLEOTIDE SEQUENCE</scope>
    <source>
        <strain evidence="5">ATCC 36951</strain>
    </source>
</reference>
<protein>
    <recommendedName>
        <fullName evidence="4">Flavin reductase like domain-containing protein</fullName>
    </recommendedName>
</protein>
<dbReference type="GO" id="GO:0042602">
    <property type="term" value="F:riboflavin reductase (NADPH) activity"/>
    <property type="evidence" value="ECO:0007669"/>
    <property type="project" value="TreeGrafter"/>
</dbReference>
<keyword evidence="6" id="KW-1185">Reference proteome</keyword>
<dbReference type="AlphaFoldDB" id="A0A6A6CJZ6"/>
<keyword evidence="1" id="KW-0560">Oxidoreductase</keyword>
<dbReference type="GO" id="GO:0003723">
    <property type="term" value="F:RNA binding"/>
    <property type="evidence" value="ECO:0007669"/>
    <property type="project" value="UniProtKB-UniRule"/>
</dbReference>
<gene>
    <name evidence="5" type="ORF">M409DRAFT_55125</name>
</gene>
<dbReference type="EMBL" id="ML993597">
    <property type="protein sequence ID" value="KAF2166272.1"/>
    <property type="molecule type" value="Genomic_DNA"/>
</dbReference>
<evidence type="ECO:0000256" key="3">
    <source>
        <dbReference type="SAM" id="MobiDB-lite"/>
    </source>
</evidence>
<feature type="compositionally biased region" description="Polar residues" evidence="3">
    <location>
        <begin position="976"/>
        <end position="988"/>
    </location>
</feature>
<feature type="region of interest" description="Disordered" evidence="3">
    <location>
        <begin position="1201"/>
        <end position="1227"/>
    </location>
</feature>
<dbReference type="PROSITE" id="PS50084">
    <property type="entry name" value="KH_TYPE_1"/>
    <property type="match status" value="1"/>
</dbReference>
<accession>A0A6A6CJZ6</accession>
<feature type="compositionally biased region" description="Polar residues" evidence="3">
    <location>
        <begin position="93"/>
        <end position="110"/>
    </location>
</feature>
<dbReference type="Pfam" id="PF01613">
    <property type="entry name" value="Flavin_Reduct"/>
    <property type="match status" value="1"/>
</dbReference>
<name>A0A6A6CJZ6_ZASCE</name>
<feature type="region of interest" description="Disordered" evidence="3">
    <location>
        <begin position="865"/>
        <end position="1009"/>
    </location>
</feature>
<feature type="compositionally biased region" description="Polar residues" evidence="3">
    <location>
        <begin position="374"/>
        <end position="387"/>
    </location>
</feature>
<dbReference type="InterPro" id="IPR050268">
    <property type="entry name" value="NADH-dep_flavin_reductase"/>
</dbReference>
<dbReference type="OrthoDB" id="2015405at2759"/>
<dbReference type="Proteomes" id="UP000799537">
    <property type="component" value="Unassembled WGS sequence"/>
</dbReference>
<dbReference type="GeneID" id="54566189"/>
<evidence type="ECO:0000259" key="4">
    <source>
        <dbReference type="SMART" id="SM00903"/>
    </source>
</evidence>
<dbReference type="Gene3D" id="2.30.110.10">
    <property type="entry name" value="Electron Transport, Fmn-binding Protein, Chain A"/>
    <property type="match status" value="1"/>
</dbReference>
<dbReference type="SUPFAM" id="SSF50475">
    <property type="entry name" value="FMN-binding split barrel"/>
    <property type="match status" value="1"/>
</dbReference>
<dbReference type="InterPro" id="IPR012349">
    <property type="entry name" value="Split_barrel_FMN-bd"/>
</dbReference>
<keyword evidence="2" id="KW-0694">RNA-binding</keyword>